<dbReference type="GO" id="GO:0006952">
    <property type="term" value="P:defense response"/>
    <property type="evidence" value="ECO:0007669"/>
    <property type="project" value="UniProtKB-KW"/>
</dbReference>
<sequence>MPGSGKTTLARKVYDDVKDDFDYHAFLCLSQEYEIKDVLMRMIKCVMDLPREDEGMAQLTEADLGKKLQKRLKEKRVMLTTRKEEVVPYPLRLKKRLLNDDEGWELFIKQIFQPSTPCPSELEETGRNILAKCKGLPLAILALGGALANKETLIEWSEVLESVVDCRGFVQQSDNKIMEDVAEKYLKELVSRSMIQASWKRHNGSVVDVASTIFPRTRYTRS</sequence>
<dbReference type="InterPro" id="IPR042197">
    <property type="entry name" value="Apaf_helical"/>
</dbReference>
<keyword evidence="5" id="KW-1185">Reference proteome</keyword>
<dbReference type="Proteomes" id="UP000283530">
    <property type="component" value="Unassembled WGS sequence"/>
</dbReference>
<feature type="domain" description="Disease resistance protein winged helix" evidence="3">
    <location>
        <begin position="167"/>
        <end position="204"/>
    </location>
</feature>
<evidence type="ECO:0000259" key="3">
    <source>
        <dbReference type="Pfam" id="PF23559"/>
    </source>
</evidence>
<accession>A0A443P0P3</accession>
<dbReference type="InterPro" id="IPR002182">
    <property type="entry name" value="NB-ARC"/>
</dbReference>
<dbReference type="EMBL" id="QPKB01000005">
    <property type="protein sequence ID" value="RWR84276.1"/>
    <property type="molecule type" value="Genomic_DNA"/>
</dbReference>
<dbReference type="PANTHER" id="PTHR36766:SF52">
    <property type="entry name" value="LATE BLIGHT RESISTANCE PROTEIN HOMOLOG R1B-8"/>
    <property type="match status" value="1"/>
</dbReference>
<dbReference type="GO" id="GO:0043531">
    <property type="term" value="F:ADP binding"/>
    <property type="evidence" value="ECO:0007669"/>
    <property type="project" value="InterPro"/>
</dbReference>
<dbReference type="OrthoDB" id="1304313at2759"/>
<reference evidence="4 5" key="1">
    <citation type="journal article" date="2019" name="Nat. Plants">
        <title>Stout camphor tree genome fills gaps in understanding of flowering plant genome evolution.</title>
        <authorList>
            <person name="Chaw S.M."/>
            <person name="Liu Y.C."/>
            <person name="Wu Y.W."/>
            <person name="Wang H.Y."/>
            <person name="Lin C.I."/>
            <person name="Wu C.S."/>
            <person name="Ke H.M."/>
            <person name="Chang L.Y."/>
            <person name="Hsu C.Y."/>
            <person name="Yang H.T."/>
            <person name="Sudianto E."/>
            <person name="Hsu M.H."/>
            <person name="Wu K.P."/>
            <person name="Wang L.N."/>
            <person name="Leebens-Mack J.H."/>
            <person name="Tsai I.J."/>
        </authorList>
    </citation>
    <scope>NUCLEOTIDE SEQUENCE [LARGE SCALE GENOMIC DNA]</scope>
    <source>
        <strain evidence="5">cv. Chaw 1501</strain>
        <tissue evidence="4">Young leaves</tissue>
    </source>
</reference>
<dbReference type="SUPFAM" id="SSF52540">
    <property type="entry name" value="P-loop containing nucleoside triphosphate hydrolases"/>
    <property type="match status" value="1"/>
</dbReference>
<comment type="caution">
    <text evidence="4">The sequence shown here is derived from an EMBL/GenBank/DDBJ whole genome shotgun (WGS) entry which is preliminary data.</text>
</comment>
<evidence type="ECO:0000259" key="2">
    <source>
        <dbReference type="Pfam" id="PF00931"/>
    </source>
</evidence>
<dbReference type="Pfam" id="PF23559">
    <property type="entry name" value="WHD_DRP"/>
    <property type="match status" value="1"/>
</dbReference>
<dbReference type="InterPro" id="IPR027417">
    <property type="entry name" value="P-loop_NTPase"/>
</dbReference>
<name>A0A443P0P3_9MAGN</name>
<feature type="domain" description="NB-ARC" evidence="2">
    <location>
        <begin position="1"/>
        <end position="79"/>
    </location>
</feature>
<dbReference type="Gene3D" id="3.40.50.300">
    <property type="entry name" value="P-loop containing nucleotide triphosphate hydrolases"/>
    <property type="match status" value="1"/>
</dbReference>
<dbReference type="AlphaFoldDB" id="A0A443P0P3"/>
<protein>
    <submittedName>
        <fullName evidence="4">Putative disease resistance protein</fullName>
    </submittedName>
</protein>
<dbReference type="Pfam" id="PF00931">
    <property type="entry name" value="NB-ARC"/>
    <property type="match status" value="1"/>
</dbReference>
<keyword evidence="1" id="KW-0611">Plant defense</keyword>
<dbReference type="PANTHER" id="PTHR36766">
    <property type="entry name" value="PLANT BROAD-SPECTRUM MILDEW RESISTANCE PROTEIN RPW8"/>
    <property type="match status" value="1"/>
</dbReference>
<evidence type="ECO:0000313" key="4">
    <source>
        <dbReference type="EMBL" id="RWR84276.1"/>
    </source>
</evidence>
<evidence type="ECO:0000313" key="5">
    <source>
        <dbReference type="Proteomes" id="UP000283530"/>
    </source>
</evidence>
<proteinExistence type="predicted"/>
<dbReference type="InterPro" id="IPR058922">
    <property type="entry name" value="WHD_DRP"/>
</dbReference>
<dbReference type="FunFam" id="1.10.8.430:FF:000003">
    <property type="entry name" value="Probable disease resistance protein At5g66910"/>
    <property type="match status" value="1"/>
</dbReference>
<dbReference type="Gene3D" id="1.10.8.430">
    <property type="entry name" value="Helical domain of apoptotic protease-activating factors"/>
    <property type="match status" value="1"/>
</dbReference>
<gene>
    <name evidence="4" type="ORF">CKAN_01307300</name>
</gene>
<evidence type="ECO:0000256" key="1">
    <source>
        <dbReference type="ARBA" id="ARBA00022821"/>
    </source>
</evidence>
<organism evidence="4 5">
    <name type="scientific">Cinnamomum micranthum f. kanehirae</name>
    <dbReference type="NCBI Taxonomy" id="337451"/>
    <lineage>
        <taxon>Eukaryota</taxon>
        <taxon>Viridiplantae</taxon>
        <taxon>Streptophyta</taxon>
        <taxon>Embryophyta</taxon>
        <taxon>Tracheophyta</taxon>
        <taxon>Spermatophyta</taxon>
        <taxon>Magnoliopsida</taxon>
        <taxon>Magnoliidae</taxon>
        <taxon>Laurales</taxon>
        <taxon>Lauraceae</taxon>
        <taxon>Cinnamomum</taxon>
    </lineage>
</organism>